<dbReference type="Pfam" id="PF11383">
    <property type="entry name" value="DUF3187"/>
    <property type="match status" value="1"/>
</dbReference>
<protein>
    <submittedName>
        <fullName evidence="1">DUF3187 family protein</fullName>
    </submittedName>
</protein>
<organism evidence="1">
    <name type="scientific">Desulfatirhabdium butyrativorans</name>
    <dbReference type="NCBI Taxonomy" id="340467"/>
    <lineage>
        <taxon>Bacteria</taxon>
        <taxon>Pseudomonadati</taxon>
        <taxon>Thermodesulfobacteriota</taxon>
        <taxon>Desulfobacteria</taxon>
        <taxon>Desulfobacterales</taxon>
        <taxon>Desulfatirhabdiaceae</taxon>
        <taxon>Desulfatirhabdium</taxon>
    </lineage>
</organism>
<evidence type="ECO:0000313" key="1">
    <source>
        <dbReference type="EMBL" id="HGU32046.1"/>
    </source>
</evidence>
<dbReference type="AlphaFoldDB" id="A0A7C4MPM4"/>
<name>A0A7C4MPM4_9BACT</name>
<comment type="caution">
    <text evidence="1">The sequence shown here is derived from an EMBL/GenBank/DDBJ whole genome shotgun (WGS) entry which is preliminary data.</text>
</comment>
<dbReference type="InterPro" id="IPR021523">
    <property type="entry name" value="DUF3187"/>
</dbReference>
<dbReference type="EMBL" id="DSUH01000094">
    <property type="protein sequence ID" value="HGU32046.1"/>
    <property type="molecule type" value="Genomic_DNA"/>
</dbReference>
<accession>A0A7C4MPM4</accession>
<sequence length="345" mass="38753">MNRPGQMLCLVIAVAIWMHGVLPTHAFAQSEVPETDVGMARTDIHGPFPVSSQSPFQSLRPTMVPGADAPMREGKWLVRLNTTLANVWINECNRYVLDFETLDNVFALQYGWLPNMTVGVRYEERSVFGGILDGWIESFHRLTHIEQAGRDDVPHGRMSFALYPEGKAPVSVVDEKGVYSRRLSADWRWRVLEAKSMQPSVSLGMSIDMDVYTSPFVEKDFPIDVGWFIGATERLGPIWIYLQAGFNWYGAEYAGGLEQPSSAWAGLLAVEWPVSQISSVIVQYRIDEGAVKHFGSFSDPVHEVLLGGRWRLAKRFLLEAALLENVFIYDNSPDFGVHLGLKALF</sequence>
<proteinExistence type="predicted"/>
<reference evidence="1" key="1">
    <citation type="journal article" date="2020" name="mSystems">
        <title>Genome- and Community-Level Interaction Insights into Carbon Utilization and Element Cycling Functions of Hydrothermarchaeota in Hydrothermal Sediment.</title>
        <authorList>
            <person name="Zhou Z."/>
            <person name="Liu Y."/>
            <person name="Xu W."/>
            <person name="Pan J."/>
            <person name="Luo Z.H."/>
            <person name="Li M."/>
        </authorList>
    </citation>
    <scope>NUCLEOTIDE SEQUENCE [LARGE SCALE GENOMIC DNA]</scope>
    <source>
        <strain evidence="1">SpSt-477</strain>
    </source>
</reference>
<gene>
    <name evidence="1" type="ORF">ENS29_04230</name>
</gene>